<dbReference type="Ensembl" id="ENSLLET00000045407.1">
    <property type="protein sequence ID" value="ENSLLEP00000043667.1"/>
    <property type="gene ID" value="ENSLLEG00000027757.1"/>
</dbReference>
<proteinExistence type="predicted"/>
<keyword evidence="4" id="KW-1185">Reference proteome</keyword>
<dbReference type="PANTHER" id="PTHR33538:SF2">
    <property type="entry name" value="PROTEIN GAMETE EXPRESSED 1"/>
    <property type="match status" value="1"/>
</dbReference>
<protein>
    <recommendedName>
        <fullName evidence="5">Protein brambleberry-like</fullName>
    </recommendedName>
</protein>
<accession>A0A8C5QVV5</accession>
<evidence type="ECO:0008006" key="5">
    <source>
        <dbReference type="Google" id="ProtNLM"/>
    </source>
</evidence>
<dbReference type="InterPro" id="IPR040346">
    <property type="entry name" value="GEX1/Brambleberry"/>
</dbReference>
<feature type="compositionally biased region" description="Basic residues" evidence="1">
    <location>
        <begin position="452"/>
        <end position="479"/>
    </location>
</feature>
<dbReference type="AlphaFoldDB" id="A0A8C5QVV5"/>
<dbReference type="Proteomes" id="UP000694569">
    <property type="component" value="Unplaced"/>
</dbReference>
<evidence type="ECO:0000313" key="4">
    <source>
        <dbReference type="Proteomes" id="UP000694569"/>
    </source>
</evidence>
<feature type="signal peptide" evidence="2">
    <location>
        <begin position="1"/>
        <end position="22"/>
    </location>
</feature>
<name>A0A8C5QVV5_9ANUR</name>
<dbReference type="PANTHER" id="PTHR33538">
    <property type="entry name" value="PROTEIN GAMETE EXPRESSED 1"/>
    <property type="match status" value="1"/>
</dbReference>
<dbReference type="OrthoDB" id="377549at2759"/>
<organism evidence="3 4">
    <name type="scientific">Leptobrachium leishanense</name>
    <name type="common">Leishan spiny toad</name>
    <dbReference type="NCBI Taxonomy" id="445787"/>
    <lineage>
        <taxon>Eukaryota</taxon>
        <taxon>Metazoa</taxon>
        <taxon>Chordata</taxon>
        <taxon>Craniata</taxon>
        <taxon>Vertebrata</taxon>
        <taxon>Euteleostomi</taxon>
        <taxon>Amphibia</taxon>
        <taxon>Batrachia</taxon>
        <taxon>Anura</taxon>
        <taxon>Pelobatoidea</taxon>
        <taxon>Megophryidae</taxon>
        <taxon>Leptobrachium</taxon>
    </lineage>
</organism>
<feature type="chain" id="PRO_5034148010" description="Protein brambleberry-like" evidence="2">
    <location>
        <begin position="23"/>
        <end position="516"/>
    </location>
</feature>
<feature type="compositionally biased region" description="Basic residues" evidence="1">
    <location>
        <begin position="410"/>
        <end position="431"/>
    </location>
</feature>
<reference evidence="3" key="1">
    <citation type="submission" date="2025-08" db="UniProtKB">
        <authorList>
            <consortium name="Ensembl"/>
        </authorList>
    </citation>
    <scope>IDENTIFICATION</scope>
</reference>
<sequence>MAPLSLLGVMPMLALMLLYARSDPDAAMMEKGKSHLKQLQDFARNVRYGKCWSNALKTVDVGCKELTEEQQSRIALTFTHCHLKRSNRSYPKCTDTSSILECTHGMDYVAFNTYTEFFTHAHSICYYLQHEMWQEQAQDTILRLTAHSDSVARQLETTNQMAEEMMKAQNSTLQTQEEILQNGHLLKHTLKESTLGMKQAFQEMEQSATEQRLLFSEIFNRITFLHQFVVGESNSLYSFLYNLIACAAVFLLTSTQRTSGARLVLFGLIAANIYTERMICSYILGGSDSAFDQTERIAFWVGIARRINTSLGLLVLLYFTLTHRDVQRQSLEVLQGLQETKAELQTVLREAENLLSKPKLAGDAALLKGVSLFGDSGIPDPSFLLDRTKENTMLNSRYGEMLAMQITSTPKKRSCSRSRSRSRSASRRKTTRPSEPAVYKIAVTQPGGARTPRSRSRSQSRSTQRRGRSRSRSASRRKSTLPPEPAASTIGVAQPGATGRTRSCVGVWYWCDCFPI</sequence>
<evidence type="ECO:0000256" key="1">
    <source>
        <dbReference type="SAM" id="MobiDB-lite"/>
    </source>
</evidence>
<evidence type="ECO:0000313" key="3">
    <source>
        <dbReference type="Ensembl" id="ENSLLEP00000043667.1"/>
    </source>
</evidence>
<dbReference type="GeneTree" id="ENSGT00390000003348"/>
<keyword evidence="2" id="KW-0732">Signal</keyword>
<feature type="region of interest" description="Disordered" evidence="1">
    <location>
        <begin position="405"/>
        <end position="499"/>
    </location>
</feature>
<evidence type="ECO:0000256" key="2">
    <source>
        <dbReference type="SAM" id="SignalP"/>
    </source>
</evidence>
<reference evidence="3" key="2">
    <citation type="submission" date="2025-09" db="UniProtKB">
        <authorList>
            <consortium name="Ensembl"/>
        </authorList>
    </citation>
    <scope>IDENTIFICATION</scope>
</reference>